<name>Q22MF4_TETTS</name>
<dbReference type="InParanoid" id="Q22MF4"/>
<proteinExistence type="predicted"/>
<feature type="region of interest" description="Disordered" evidence="2">
    <location>
        <begin position="93"/>
        <end position="113"/>
    </location>
</feature>
<evidence type="ECO:0000313" key="4">
    <source>
        <dbReference type="Proteomes" id="UP000009168"/>
    </source>
</evidence>
<sequence>MNENLREQNNHSQQNIQEQNDLRNSKNSTKNLDANVQSSKSQIKDQDPTRKASIEDYSQDIQISQIITNKNIINKQIDQIKNDMGIGRKLSALSEEGSMQGTPQSRNKKKQRDQEFDLKFKRLGFGSIEYKEQDLQKSVKQKQNVDGYVIDLQDHLDNSMMDMRGFLDRRYYLLVNYLQKVREKLQVYFEELKNMEGKINRDQQVQVMMQQLENYQTFSENLKRDIEIMKVNIKKEEEQALGLYQIYKYRKDQLSSKNRENLNYSKQIIELQNMLEDYQKQRDMALKTQPFKINILNDFQNNTHLDNTHLDITQKFNASASQPSLNESIQSIPNKNNQNTYLNIPTNNQSQAKAQTSRISPNVQSKRNSSSTQKYAIQNDPLAKIEAYCGTLKMVKRNHSISMKTLQNSQLNNIQNLSQISHQQVQENYNDSSIISKKLQNNNNSKSYITLNPNASKRILSQSIQLQQGQQKNNNYSFLNPQDFQNTEIAELQQINKQIEKYRVKNLNIKNKLIQNCNNFFELYSLFEDCLDLERKNLEKSQRKVLKDQGLQGSLLFEMQKAELFLTELDLKQKIQKIKFKPKLQDREMRYVVHDTLKSMLDNKLQKYKKEYQKEDFQLDWYSFKDTTPVQVIGLMSLKPQVFEESKSEFEKKARLIKDKIQKNKILSSILDNKSSQTFI</sequence>
<evidence type="ECO:0000256" key="2">
    <source>
        <dbReference type="SAM" id="MobiDB-lite"/>
    </source>
</evidence>
<feature type="compositionally biased region" description="Basic and acidic residues" evidence="2">
    <location>
        <begin position="42"/>
        <end position="52"/>
    </location>
</feature>
<dbReference type="AlphaFoldDB" id="Q22MF4"/>
<dbReference type="RefSeq" id="XP_977066.2">
    <property type="nucleotide sequence ID" value="XM_971973.2"/>
</dbReference>
<dbReference type="OrthoDB" id="297836at2759"/>
<evidence type="ECO:0000313" key="3">
    <source>
        <dbReference type="EMBL" id="EAR86480.2"/>
    </source>
</evidence>
<dbReference type="eggNOG" id="ENOG502SZ4T">
    <property type="taxonomic scope" value="Eukaryota"/>
</dbReference>
<feature type="compositionally biased region" description="Polar residues" evidence="2">
    <location>
        <begin position="10"/>
        <end position="19"/>
    </location>
</feature>
<accession>Q22MF4</accession>
<gene>
    <name evidence="3" type="ORF">TTHERM_00035660</name>
</gene>
<keyword evidence="4" id="KW-1185">Reference proteome</keyword>
<dbReference type="KEGG" id="tet:TTHERM_00035660"/>
<feature type="region of interest" description="Disordered" evidence="2">
    <location>
        <begin position="1"/>
        <end position="52"/>
    </location>
</feature>
<organism evidence="3 4">
    <name type="scientific">Tetrahymena thermophila (strain SB210)</name>
    <dbReference type="NCBI Taxonomy" id="312017"/>
    <lineage>
        <taxon>Eukaryota</taxon>
        <taxon>Sar</taxon>
        <taxon>Alveolata</taxon>
        <taxon>Ciliophora</taxon>
        <taxon>Intramacronucleata</taxon>
        <taxon>Oligohymenophorea</taxon>
        <taxon>Hymenostomatida</taxon>
        <taxon>Tetrahymenina</taxon>
        <taxon>Tetrahymenidae</taxon>
        <taxon>Tetrahymena</taxon>
    </lineage>
</organism>
<feature type="compositionally biased region" description="Polar residues" evidence="2">
    <location>
        <begin position="25"/>
        <end position="41"/>
    </location>
</feature>
<reference evidence="4" key="1">
    <citation type="journal article" date="2006" name="PLoS Biol.">
        <title>Macronuclear genome sequence of the ciliate Tetrahymena thermophila, a model eukaryote.</title>
        <authorList>
            <person name="Eisen J.A."/>
            <person name="Coyne R.S."/>
            <person name="Wu M."/>
            <person name="Wu D."/>
            <person name="Thiagarajan M."/>
            <person name="Wortman J.R."/>
            <person name="Badger J.H."/>
            <person name="Ren Q."/>
            <person name="Amedeo P."/>
            <person name="Jones K.M."/>
            <person name="Tallon L.J."/>
            <person name="Delcher A.L."/>
            <person name="Salzberg S.L."/>
            <person name="Silva J.C."/>
            <person name="Haas B.J."/>
            <person name="Majoros W.H."/>
            <person name="Farzad M."/>
            <person name="Carlton J.M."/>
            <person name="Smith R.K. Jr."/>
            <person name="Garg J."/>
            <person name="Pearlman R.E."/>
            <person name="Karrer K.M."/>
            <person name="Sun L."/>
            <person name="Manning G."/>
            <person name="Elde N.C."/>
            <person name="Turkewitz A.P."/>
            <person name="Asai D.J."/>
            <person name="Wilkes D.E."/>
            <person name="Wang Y."/>
            <person name="Cai H."/>
            <person name="Collins K."/>
            <person name="Stewart B.A."/>
            <person name="Lee S.R."/>
            <person name="Wilamowska K."/>
            <person name="Weinberg Z."/>
            <person name="Ruzzo W.L."/>
            <person name="Wloga D."/>
            <person name="Gaertig J."/>
            <person name="Frankel J."/>
            <person name="Tsao C.-C."/>
            <person name="Gorovsky M.A."/>
            <person name="Keeling P.J."/>
            <person name="Waller R.F."/>
            <person name="Patron N.J."/>
            <person name="Cherry J.M."/>
            <person name="Stover N.A."/>
            <person name="Krieger C.J."/>
            <person name="del Toro C."/>
            <person name="Ryder H.F."/>
            <person name="Williamson S.C."/>
            <person name="Barbeau R.A."/>
            <person name="Hamilton E.P."/>
            <person name="Orias E."/>
        </authorList>
    </citation>
    <scope>NUCLEOTIDE SEQUENCE [LARGE SCALE GENOMIC DNA]</scope>
    <source>
        <strain evidence="4">SB210</strain>
    </source>
</reference>
<feature type="region of interest" description="Disordered" evidence="2">
    <location>
        <begin position="348"/>
        <end position="375"/>
    </location>
</feature>
<dbReference type="Proteomes" id="UP000009168">
    <property type="component" value="Unassembled WGS sequence"/>
</dbReference>
<dbReference type="GeneID" id="7847264"/>
<keyword evidence="1" id="KW-0175">Coiled coil</keyword>
<dbReference type="EMBL" id="GG662720">
    <property type="protein sequence ID" value="EAR86480.2"/>
    <property type="molecule type" value="Genomic_DNA"/>
</dbReference>
<protein>
    <submittedName>
        <fullName evidence="3">Uncharacterized protein</fullName>
    </submittedName>
</protein>
<evidence type="ECO:0000256" key="1">
    <source>
        <dbReference type="SAM" id="Coils"/>
    </source>
</evidence>
<feature type="coiled-coil region" evidence="1">
    <location>
        <begin position="178"/>
        <end position="288"/>
    </location>
</feature>
<dbReference type="HOGENOM" id="CLU_362302_0_0_1"/>